<feature type="region of interest" description="Disordered" evidence="1">
    <location>
        <begin position="202"/>
        <end position="228"/>
    </location>
</feature>
<evidence type="ECO:0000313" key="4">
    <source>
        <dbReference type="Proteomes" id="UP001368654"/>
    </source>
</evidence>
<evidence type="ECO:0000256" key="2">
    <source>
        <dbReference type="SAM" id="Phobius"/>
    </source>
</evidence>
<protein>
    <recommendedName>
        <fullName evidence="5">MFS transporter</fullName>
    </recommendedName>
</protein>
<feature type="transmembrane region" description="Helical" evidence="2">
    <location>
        <begin position="80"/>
        <end position="99"/>
    </location>
</feature>
<evidence type="ECO:0000256" key="1">
    <source>
        <dbReference type="SAM" id="MobiDB-lite"/>
    </source>
</evidence>
<feature type="region of interest" description="Disordered" evidence="1">
    <location>
        <begin position="1"/>
        <end position="38"/>
    </location>
</feature>
<dbReference type="EMBL" id="JBBDGL010000002">
    <property type="protein sequence ID" value="MEJ1155303.1"/>
    <property type="molecule type" value="Genomic_DNA"/>
</dbReference>
<keyword evidence="2" id="KW-0812">Transmembrane</keyword>
<keyword evidence="4" id="KW-1185">Reference proteome</keyword>
<organism evidence="3 4">
    <name type="scientific">Microbacterium marmarense</name>
    <dbReference type="NCBI Taxonomy" id="3122051"/>
    <lineage>
        <taxon>Bacteria</taxon>
        <taxon>Bacillati</taxon>
        <taxon>Actinomycetota</taxon>
        <taxon>Actinomycetes</taxon>
        <taxon>Micrococcales</taxon>
        <taxon>Microbacteriaceae</taxon>
        <taxon>Microbacterium</taxon>
    </lineage>
</organism>
<evidence type="ECO:0000313" key="3">
    <source>
        <dbReference type="EMBL" id="MEJ1155303.1"/>
    </source>
</evidence>
<accession>A0ABU8LTU7</accession>
<feature type="transmembrane region" description="Helical" evidence="2">
    <location>
        <begin position="51"/>
        <end position="68"/>
    </location>
</feature>
<sequence>MTDDKLAENSDVEALVSTDAAAESTADGDEDATTPEHAPQYGVGPFSIREVALMGVWAVAFIVSFFSLSTLRFDSVWTSGLQWILTIGLPTAAVFLIVLRRLSPLGIRRVGSLGIDQFASVAFSVSSVLWAQSIWETVAFAGSTGQWVRSWVIWVSFFLMMAGVFLTVFAPFISPIDEDFVGRDEVPAHRNARPIRAISPRPAPLAAPVADDSGALEDSADAHEPVDADAEIATDDSVTGAYSAEQIAVVDAGESAEADGAAAELADADADGAPVAEPVRQQAFWALAPEERDVVDELGMPLFRVGPTAWALVIEDRGESFVVRHEDGRTGILNDVSGVTRG</sequence>
<feature type="transmembrane region" description="Helical" evidence="2">
    <location>
        <begin position="151"/>
        <end position="173"/>
    </location>
</feature>
<keyword evidence="2" id="KW-0472">Membrane</keyword>
<dbReference type="Proteomes" id="UP001368654">
    <property type="component" value="Unassembled WGS sequence"/>
</dbReference>
<proteinExistence type="predicted"/>
<comment type="caution">
    <text evidence="3">The sequence shown here is derived from an EMBL/GenBank/DDBJ whole genome shotgun (WGS) entry which is preliminary data.</text>
</comment>
<reference evidence="3 4" key="1">
    <citation type="submission" date="2024-02" db="EMBL/GenBank/DDBJ databases">
        <authorList>
            <person name="Saticioglu I.B."/>
        </authorList>
    </citation>
    <scope>NUCLEOTIDE SEQUENCE [LARGE SCALE GENOMIC DNA]</scope>
    <source>
        <strain evidence="3 4">Mu-86</strain>
    </source>
</reference>
<dbReference type="RefSeq" id="WP_337337749.1">
    <property type="nucleotide sequence ID" value="NZ_JBBDGL010000002.1"/>
</dbReference>
<keyword evidence="2" id="KW-1133">Transmembrane helix</keyword>
<evidence type="ECO:0008006" key="5">
    <source>
        <dbReference type="Google" id="ProtNLM"/>
    </source>
</evidence>
<name>A0ABU8LTU7_9MICO</name>
<gene>
    <name evidence="3" type="ORF">WDU96_06780</name>
</gene>